<feature type="compositionally biased region" description="Polar residues" evidence="1">
    <location>
        <begin position="7"/>
        <end position="23"/>
    </location>
</feature>
<dbReference type="EMBL" id="JAJAGQ010000007">
    <property type="protein sequence ID" value="KAJ8557148.1"/>
    <property type="molecule type" value="Genomic_DNA"/>
</dbReference>
<evidence type="ECO:0000256" key="1">
    <source>
        <dbReference type="SAM" id="MobiDB-lite"/>
    </source>
</evidence>
<comment type="caution">
    <text evidence="2">The sequence shown here is derived from an EMBL/GenBank/DDBJ whole genome shotgun (WGS) entry which is preliminary data.</text>
</comment>
<dbReference type="AlphaFoldDB" id="A0A9Q1MFT1"/>
<gene>
    <name evidence="2" type="ORF">K7X08_002773</name>
</gene>
<dbReference type="Proteomes" id="UP001152561">
    <property type="component" value="Unassembled WGS sequence"/>
</dbReference>
<sequence length="189" mass="20649">MEFLIPNPTSSKESQIAPSTSHNPNLADINSSVFVKPNQCHNLHEIQATIDHQDNSKSPNNIDIGSSYVESLDYSIFLDNPSDLMEVTPIIVPKFFIIEEIGASHVVSSIGDLGAETRKGKEDKGESQNEGEVMRNSTAKVGLVEGEIETCDRVNSVGSYVRIESEEEPVRNQQCLEGEEIDGLKCAGT</sequence>
<evidence type="ECO:0000313" key="3">
    <source>
        <dbReference type="Proteomes" id="UP001152561"/>
    </source>
</evidence>
<name>A0A9Q1MFT1_9SOLA</name>
<feature type="region of interest" description="Disordered" evidence="1">
    <location>
        <begin position="1"/>
        <end position="23"/>
    </location>
</feature>
<reference evidence="3" key="1">
    <citation type="journal article" date="2023" name="Proc. Natl. Acad. Sci. U.S.A.">
        <title>Genomic and structural basis for evolution of tropane alkaloid biosynthesis.</title>
        <authorList>
            <person name="Wanga Y.-J."/>
            <person name="Taina T."/>
            <person name="Yua J.-Y."/>
            <person name="Lia J."/>
            <person name="Xua B."/>
            <person name="Chenc J."/>
            <person name="D'Auriad J.C."/>
            <person name="Huanga J.-P."/>
            <person name="Huanga S.-X."/>
        </authorList>
    </citation>
    <scope>NUCLEOTIDE SEQUENCE [LARGE SCALE GENOMIC DNA]</scope>
    <source>
        <strain evidence="3">cv. KIB-2019</strain>
    </source>
</reference>
<protein>
    <submittedName>
        <fullName evidence="2">Uncharacterized protein</fullName>
    </submittedName>
</protein>
<keyword evidence="3" id="KW-1185">Reference proteome</keyword>
<organism evidence="2 3">
    <name type="scientific">Anisodus acutangulus</name>
    <dbReference type="NCBI Taxonomy" id="402998"/>
    <lineage>
        <taxon>Eukaryota</taxon>
        <taxon>Viridiplantae</taxon>
        <taxon>Streptophyta</taxon>
        <taxon>Embryophyta</taxon>
        <taxon>Tracheophyta</taxon>
        <taxon>Spermatophyta</taxon>
        <taxon>Magnoliopsida</taxon>
        <taxon>eudicotyledons</taxon>
        <taxon>Gunneridae</taxon>
        <taxon>Pentapetalae</taxon>
        <taxon>asterids</taxon>
        <taxon>lamiids</taxon>
        <taxon>Solanales</taxon>
        <taxon>Solanaceae</taxon>
        <taxon>Solanoideae</taxon>
        <taxon>Hyoscyameae</taxon>
        <taxon>Anisodus</taxon>
    </lineage>
</organism>
<evidence type="ECO:0000313" key="2">
    <source>
        <dbReference type="EMBL" id="KAJ8557148.1"/>
    </source>
</evidence>
<proteinExistence type="predicted"/>
<accession>A0A9Q1MFT1</accession>